<feature type="chain" id="PRO_5017921351" description="Rap1a immunity protein domain-containing protein" evidence="1">
    <location>
        <begin position="22"/>
        <end position="111"/>
    </location>
</feature>
<feature type="domain" description="Rap1a immunity protein" evidence="2">
    <location>
        <begin position="23"/>
        <end position="109"/>
    </location>
</feature>
<evidence type="ECO:0000313" key="3">
    <source>
        <dbReference type="EMBL" id="AZE53451.1"/>
    </source>
</evidence>
<gene>
    <name evidence="3" type="ORF">C4K03_1280</name>
</gene>
<dbReference type="InterPro" id="IPR041238">
    <property type="entry name" value="Rap1a"/>
</dbReference>
<organism evidence="3 4">
    <name type="scientific">Pseudomonas synxantha</name>
    <dbReference type="NCBI Taxonomy" id="47883"/>
    <lineage>
        <taxon>Bacteria</taxon>
        <taxon>Pseudomonadati</taxon>
        <taxon>Pseudomonadota</taxon>
        <taxon>Gammaproteobacteria</taxon>
        <taxon>Pseudomonadales</taxon>
        <taxon>Pseudomonadaceae</taxon>
        <taxon>Pseudomonas</taxon>
    </lineage>
</organism>
<protein>
    <recommendedName>
        <fullName evidence="2">Rap1a immunity protein domain-containing protein</fullName>
    </recommendedName>
</protein>
<proteinExistence type="predicted"/>
<dbReference type="AlphaFoldDB" id="A0A3G7U2S0"/>
<sequence>MKGLLSCCLAVIVGLPATSFAFTGNDLYDWGVQFEKENGTPVSAVSFGYVGYVSGAMDSMNQIMFCAPKKVTYSQAASVFMKYLRNNPEVRDKPAPDLIVEAMAKPYPCAK</sequence>
<reference evidence="3 4" key="1">
    <citation type="submission" date="2018-03" db="EMBL/GenBank/DDBJ databases">
        <title>Diversity of phytobeneficial traits revealed by whole-genome analysis of worldwide-isolated phenazine-producing Pseudomonas spp.</title>
        <authorList>
            <person name="Biessy A."/>
            <person name="Novinscak A."/>
            <person name="Blom J."/>
            <person name="Leger G."/>
            <person name="Thomashow L.S."/>
            <person name="Cazorla F.M."/>
            <person name="Josic D."/>
            <person name="Filion M."/>
        </authorList>
    </citation>
    <scope>NUCLEOTIDE SEQUENCE [LARGE SCALE GENOMIC DNA]</scope>
    <source>
        <strain evidence="3 4">30B</strain>
    </source>
</reference>
<dbReference type="Proteomes" id="UP000268696">
    <property type="component" value="Chromosome"/>
</dbReference>
<evidence type="ECO:0000256" key="1">
    <source>
        <dbReference type="SAM" id="SignalP"/>
    </source>
</evidence>
<keyword evidence="1" id="KW-0732">Signal</keyword>
<dbReference type="RefSeq" id="WP_124376560.1">
    <property type="nucleotide sequence ID" value="NZ_CP027754.1"/>
</dbReference>
<dbReference type="EMBL" id="CP027754">
    <property type="protein sequence ID" value="AZE53451.1"/>
    <property type="molecule type" value="Genomic_DNA"/>
</dbReference>
<evidence type="ECO:0000259" key="2">
    <source>
        <dbReference type="Pfam" id="PF18602"/>
    </source>
</evidence>
<evidence type="ECO:0000313" key="4">
    <source>
        <dbReference type="Proteomes" id="UP000268696"/>
    </source>
</evidence>
<dbReference type="Gene3D" id="1.10.890.40">
    <property type="match status" value="1"/>
</dbReference>
<dbReference type="Pfam" id="PF18602">
    <property type="entry name" value="Rap1a"/>
    <property type="match status" value="1"/>
</dbReference>
<feature type="signal peptide" evidence="1">
    <location>
        <begin position="1"/>
        <end position="21"/>
    </location>
</feature>
<accession>A0A3G7U2S0</accession>
<name>A0A3G7U2S0_9PSED</name>